<evidence type="ECO:0000259" key="1">
    <source>
        <dbReference type="PROSITE" id="PS50887"/>
    </source>
</evidence>
<dbReference type="InterPro" id="IPR035965">
    <property type="entry name" value="PAS-like_dom_sf"/>
</dbReference>
<dbReference type="PANTHER" id="PTHR45138">
    <property type="entry name" value="REGULATORY COMPONENTS OF SENSORY TRANSDUCTION SYSTEM"/>
    <property type="match status" value="1"/>
</dbReference>
<dbReference type="InterPro" id="IPR013656">
    <property type="entry name" value="PAS_4"/>
</dbReference>
<dbReference type="InterPro" id="IPR050469">
    <property type="entry name" value="Diguanylate_Cyclase"/>
</dbReference>
<dbReference type="Pfam" id="PF00990">
    <property type="entry name" value="GGDEF"/>
    <property type="match status" value="1"/>
</dbReference>
<dbReference type="InterPro" id="IPR043128">
    <property type="entry name" value="Rev_trsase/Diguanyl_cyclase"/>
</dbReference>
<evidence type="ECO:0000313" key="2">
    <source>
        <dbReference type="EMBL" id="OIR17323.1"/>
    </source>
</evidence>
<dbReference type="SMART" id="SM00267">
    <property type="entry name" value="GGDEF"/>
    <property type="match status" value="1"/>
</dbReference>
<dbReference type="PROSITE" id="PS50887">
    <property type="entry name" value="GGDEF"/>
    <property type="match status" value="1"/>
</dbReference>
<sequence>MNTPCSPLNDAFPRSREGALPELAALHARLLDSLEEQIAVIDREGTIVYVNRAWTTFGLENGLASASSGAGGNYLAVCNLSGSSGDSLAGEAAAGIRDVLAGTRASFHFEYPCHSPAEKRWFMMRAAPLQDDPGNLFVISHHNITQRKLAEERIEYLSLHDPLTGLANRRHFNQFLSNEWRRSSRSRLPLSFVMFDLDHFKAYNDELGHLAGDQCLVKVGQVLQAAAGRPGDLAVRYGGEEFGLLLENTGLEDAAKIAETVRLKIDELDISYRGAWRVTISGGVASVVPDSGQAETRLISEADQALYRAKQQGRNRIVCA</sequence>
<dbReference type="CDD" id="cd01949">
    <property type="entry name" value="GGDEF"/>
    <property type="match status" value="1"/>
</dbReference>
<protein>
    <submittedName>
        <fullName evidence="2">Phytochrome-like protein cph2</fullName>
    </submittedName>
</protein>
<dbReference type="NCBIfam" id="TIGR00254">
    <property type="entry name" value="GGDEF"/>
    <property type="match status" value="1"/>
</dbReference>
<dbReference type="SUPFAM" id="SSF55073">
    <property type="entry name" value="Nucleotide cyclase"/>
    <property type="match status" value="1"/>
</dbReference>
<dbReference type="EMBL" id="MLJW01000005">
    <property type="protein sequence ID" value="OIR17323.1"/>
    <property type="molecule type" value="Genomic_DNA"/>
</dbReference>
<dbReference type="Gene3D" id="3.30.70.270">
    <property type="match status" value="1"/>
</dbReference>
<dbReference type="GO" id="GO:0043709">
    <property type="term" value="P:cell adhesion involved in single-species biofilm formation"/>
    <property type="evidence" value="ECO:0007669"/>
    <property type="project" value="TreeGrafter"/>
</dbReference>
<dbReference type="GO" id="GO:0052621">
    <property type="term" value="F:diguanylate cyclase activity"/>
    <property type="evidence" value="ECO:0007669"/>
    <property type="project" value="TreeGrafter"/>
</dbReference>
<dbReference type="SUPFAM" id="SSF55785">
    <property type="entry name" value="PYP-like sensor domain (PAS domain)"/>
    <property type="match status" value="1"/>
</dbReference>
<organism evidence="2">
    <name type="scientific">mine drainage metagenome</name>
    <dbReference type="NCBI Taxonomy" id="410659"/>
    <lineage>
        <taxon>unclassified sequences</taxon>
        <taxon>metagenomes</taxon>
        <taxon>ecological metagenomes</taxon>
    </lineage>
</organism>
<proteinExistence type="predicted"/>
<feature type="domain" description="GGDEF" evidence="1">
    <location>
        <begin position="188"/>
        <end position="320"/>
    </location>
</feature>
<dbReference type="FunFam" id="3.30.70.270:FF:000001">
    <property type="entry name" value="Diguanylate cyclase domain protein"/>
    <property type="match status" value="1"/>
</dbReference>
<comment type="caution">
    <text evidence="2">The sequence shown here is derived from an EMBL/GenBank/DDBJ whole genome shotgun (WGS) entry which is preliminary data.</text>
</comment>
<gene>
    <name evidence="2" type="primary">cph2_7</name>
    <name evidence="2" type="ORF">GALL_23480</name>
</gene>
<dbReference type="Gene3D" id="3.30.450.20">
    <property type="entry name" value="PAS domain"/>
    <property type="match status" value="1"/>
</dbReference>
<dbReference type="Pfam" id="PF08448">
    <property type="entry name" value="PAS_4"/>
    <property type="match status" value="1"/>
</dbReference>
<reference evidence="2" key="1">
    <citation type="submission" date="2016-10" db="EMBL/GenBank/DDBJ databases">
        <title>Sequence of Gallionella enrichment culture.</title>
        <authorList>
            <person name="Poehlein A."/>
            <person name="Muehling M."/>
            <person name="Daniel R."/>
        </authorList>
    </citation>
    <scope>NUCLEOTIDE SEQUENCE</scope>
</reference>
<dbReference type="AlphaFoldDB" id="A0A1J5TB34"/>
<dbReference type="InterPro" id="IPR029787">
    <property type="entry name" value="Nucleotide_cyclase"/>
</dbReference>
<dbReference type="PANTHER" id="PTHR45138:SF9">
    <property type="entry name" value="DIGUANYLATE CYCLASE DGCM-RELATED"/>
    <property type="match status" value="1"/>
</dbReference>
<dbReference type="GO" id="GO:0005886">
    <property type="term" value="C:plasma membrane"/>
    <property type="evidence" value="ECO:0007669"/>
    <property type="project" value="TreeGrafter"/>
</dbReference>
<accession>A0A1J5TB34</accession>
<dbReference type="GO" id="GO:1902201">
    <property type="term" value="P:negative regulation of bacterial-type flagellum-dependent cell motility"/>
    <property type="evidence" value="ECO:0007669"/>
    <property type="project" value="TreeGrafter"/>
</dbReference>
<name>A0A1J5TB34_9ZZZZ</name>
<dbReference type="InterPro" id="IPR000160">
    <property type="entry name" value="GGDEF_dom"/>
</dbReference>